<gene>
    <name evidence="12" type="ORF">A2538_00845</name>
</gene>
<dbReference type="InterPro" id="IPR018044">
    <property type="entry name" value="Peptidase_S11"/>
</dbReference>
<evidence type="ECO:0000256" key="8">
    <source>
        <dbReference type="PIRSR" id="PIRSR618044-2"/>
    </source>
</evidence>
<reference evidence="12 13" key="1">
    <citation type="journal article" date="2016" name="Nat. Commun.">
        <title>Thousands of microbial genomes shed light on interconnected biogeochemical processes in an aquifer system.</title>
        <authorList>
            <person name="Anantharaman K."/>
            <person name="Brown C.T."/>
            <person name="Hug L.A."/>
            <person name="Sharon I."/>
            <person name="Castelle C.J."/>
            <person name="Probst A.J."/>
            <person name="Thomas B.C."/>
            <person name="Singh A."/>
            <person name="Wilkins M.J."/>
            <person name="Karaoz U."/>
            <person name="Brodie E.L."/>
            <person name="Williams K.H."/>
            <person name="Hubbard S.S."/>
            <person name="Banfield J.F."/>
        </authorList>
    </citation>
    <scope>NUCLEOTIDE SEQUENCE [LARGE SCALE GENOMIC DNA]</scope>
</reference>
<sequence>MTEEKQKSIKDFFLSFSIMLCGVGLLFIGSVSFVPTSTITSNTVATFPQSAPRQNLLVGGDVTPTVLPVSHPLVPLAKLDKKEFEQPLTAAAALVVDNHTDTELFSQNADVARPLASITKLMSMLVILERRLDWNAKTTITADEIEGSHIVEADEVYTAEELWNLALVGSANGAVNALVRLSSYTRSEFVARMNTKAKIWRLDSMNFVEPTGLDSGNVGNTRDVARLLKFALREDKIYRTLQIPEYYARPEGAAKARRVWSTDWLLTGWVQNKFDTEQMAGKTGYITDSNYNFTVKLGDAEGRAVRVVILGATNHEARFTEARDLAVWAFANFLWPEDSGYGELVE</sequence>
<dbReference type="Pfam" id="PF00768">
    <property type="entry name" value="Peptidase_S11"/>
    <property type="match status" value="1"/>
</dbReference>
<dbReference type="GO" id="GO:0009252">
    <property type="term" value="P:peptidoglycan biosynthetic process"/>
    <property type="evidence" value="ECO:0007669"/>
    <property type="project" value="UniProtKB-KW"/>
</dbReference>
<evidence type="ECO:0000256" key="7">
    <source>
        <dbReference type="PIRSR" id="PIRSR618044-1"/>
    </source>
</evidence>
<evidence type="ECO:0000256" key="5">
    <source>
        <dbReference type="ARBA" id="ARBA00022984"/>
    </source>
</evidence>
<evidence type="ECO:0000256" key="1">
    <source>
        <dbReference type="ARBA" id="ARBA00007164"/>
    </source>
</evidence>
<comment type="caution">
    <text evidence="12">The sequence shown here is derived from an EMBL/GenBank/DDBJ whole genome shotgun (WGS) entry which is preliminary data.</text>
</comment>
<keyword evidence="3" id="KW-0378">Hydrolase</keyword>
<keyword evidence="10" id="KW-0472">Membrane</keyword>
<dbReference type="SUPFAM" id="SSF56601">
    <property type="entry name" value="beta-lactamase/transpeptidase-like"/>
    <property type="match status" value="1"/>
</dbReference>
<feature type="active site" description="Proton acceptor" evidence="7">
    <location>
        <position position="120"/>
    </location>
</feature>
<evidence type="ECO:0000313" key="12">
    <source>
        <dbReference type="EMBL" id="OGH94339.1"/>
    </source>
</evidence>
<feature type="binding site" evidence="8">
    <location>
        <position position="282"/>
    </location>
    <ligand>
        <name>substrate</name>
    </ligand>
</feature>
<comment type="similarity">
    <text evidence="1 9">Belongs to the peptidase S11 family.</text>
</comment>
<dbReference type="PRINTS" id="PR00725">
    <property type="entry name" value="DADACBPTASE1"/>
</dbReference>
<dbReference type="AlphaFoldDB" id="A0A1F6PDV9"/>
<feature type="active site" description="Acyl-ester intermediate" evidence="7">
    <location>
        <position position="117"/>
    </location>
</feature>
<keyword evidence="4" id="KW-0133">Cell shape</keyword>
<dbReference type="STRING" id="1798709.A2538_00845"/>
<keyword evidence="2" id="KW-0732">Signal</keyword>
<dbReference type="InterPro" id="IPR001967">
    <property type="entry name" value="Peptidase_S11_N"/>
</dbReference>
<keyword evidence="5" id="KW-0573">Peptidoglycan synthesis</keyword>
<dbReference type="Gene3D" id="3.40.710.10">
    <property type="entry name" value="DD-peptidase/beta-lactamase superfamily"/>
    <property type="match status" value="1"/>
</dbReference>
<evidence type="ECO:0000256" key="4">
    <source>
        <dbReference type="ARBA" id="ARBA00022960"/>
    </source>
</evidence>
<keyword evidence="10" id="KW-0812">Transmembrane</keyword>
<feature type="transmembrane region" description="Helical" evidence="10">
    <location>
        <begin position="12"/>
        <end position="34"/>
    </location>
</feature>
<proteinExistence type="inferred from homology"/>
<dbReference type="GO" id="GO:0006508">
    <property type="term" value="P:proteolysis"/>
    <property type="evidence" value="ECO:0007669"/>
    <property type="project" value="InterPro"/>
</dbReference>
<evidence type="ECO:0000256" key="9">
    <source>
        <dbReference type="RuleBase" id="RU004016"/>
    </source>
</evidence>
<dbReference type="GO" id="GO:0071555">
    <property type="term" value="P:cell wall organization"/>
    <property type="evidence" value="ECO:0007669"/>
    <property type="project" value="UniProtKB-KW"/>
</dbReference>
<keyword evidence="10" id="KW-1133">Transmembrane helix</keyword>
<protein>
    <recommendedName>
        <fullName evidence="11">Peptidase S11 D-alanyl-D-alanine carboxypeptidase A N-terminal domain-containing protein</fullName>
    </recommendedName>
</protein>
<evidence type="ECO:0000313" key="13">
    <source>
        <dbReference type="Proteomes" id="UP000178254"/>
    </source>
</evidence>
<dbReference type="EMBL" id="MFRE01000009">
    <property type="protein sequence ID" value="OGH94339.1"/>
    <property type="molecule type" value="Genomic_DNA"/>
</dbReference>
<evidence type="ECO:0000256" key="3">
    <source>
        <dbReference type="ARBA" id="ARBA00022801"/>
    </source>
</evidence>
<evidence type="ECO:0000256" key="10">
    <source>
        <dbReference type="SAM" id="Phobius"/>
    </source>
</evidence>
<accession>A0A1F6PDV9</accession>
<name>A0A1F6PDV9_9BACT</name>
<feature type="active site" evidence="7">
    <location>
        <position position="170"/>
    </location>
</feature>
<evidence type="ECO:0000256" key="2">
    <source>
        <dbReference type="ARBA" id="ARBA00022729"/>
    </source>
</evidence>
<organism evidence="12 13">
    <name type="scientific">Candidatus Magasanikbacteria bacterium RIFOXYD2_FULL_41_14</name>
    <dbReference type="NCBI Taxonomy" id="1798709"/>
    <lineage>
        <taxon>Bacteria</taxon>
        <taxon>Candidatus Magasanikiibacteriota</taxon>
    </lineage>
</organism>
<dbReference type="InterPro" id="IPR012338">
    <property type="entry name" value="Beta-lactam/transpept-like"/>
</dbReference>
<dbReference type="GO" id="GO:0008360">
    <property type="term" value="P:regulation of cell shape"/>
    <property type="evidence" value="ECO:0007669"/>
    <property type="project" value="UniProtKB-KW"/>
</dbReference>
<feature type="domain" description="Peptidase S11 D-alanyl-D-alanine carboxypeptidase A N-terminal" evidence="11">
    <location>
        <begin position="87"/>
        <end position="312"/>
    </location>
</feature>
<evidence type="ECO:0000259" key="11">
    <source>
        <dbReference type="Pfam" id="PF00768"/>
    </source>
</evidence>
<dbReference type="Proteomes" id="UP000178254">
    <property type="component" value="Unassembled WGS sequence"/>
</dbReference>
<keyword evidence="6" id="KW-0961">Cell wall biogenesis/degradation</keyword>
<dbReference type="GO" id="GO:0009002">
    <property type="term" value="F:serine-type D-Ala-D-Ala carboxypeptidase activity"/>
    <property type="evidence" value="ECO:0007669"/>
    <property type="project" value="InterPro"/>
</dbReference>
<evidence type="ECO:0000256" key="6">
    <source>
        <dbReference type="ARBA" id="ARBA00023316"/>
    </source>
</evidence>